<dbReference type="SUPFAM" id="SSF56235">
    <property type="entry name" value="N-terminal nucleophile aminohydrolases (Ntn hydrolases)"/>
    <property type="match status" value="1"/>
</dbReference>
<gene>
    <name evidence="4" type="ORF">CCGE525_22830</name>
</gene>
<dbReference type="InterPro" id="IPR029055">
    <property type="entry name" value="Ntn_hydrolases_N"/>
</dbReference>
<evidence type="ECO:0000259" key="3">
    <source>
        <dbReference type="PROSITE" id="PS51278"/>
    </source>
</evidence>
<dbReference type="PROSITE" id="PS51278">
    <property type="entry name" value="GATASE_TYPE_2"/>
    <property type="match status" value="1"/>
</dbReference>
<reference evidence="4 5" key="1">
    <citation type="submission" date="2018-10" db="EMBL/GenBank/DDBJ databases">
        <title>Rhizobium etli, R. leguminosarum and a new Rhizobium genospecies from Phaseolus dumosus.</title>
        <authorList>
            <person name="Ramirez-Puebla S.T."/>
            <person name="Rogel-Hernandez M.A."/>
            <person name="Guerrero G."/>
            <person name="Ormeno-Orrillo E."/>
            <person name="Martinez-Romero J.C."/>
            <person name="Negrete-Yankelevich S."/>
            <person name="Martinez-Romero E."/>
        </authorList>
    </citation>
    <scope>NUCLEOTIDE SEQUENCE [LARGE SCALE GENOMIC DNA]</scope>
    <source>
        <strain evidence="4 5">CCGE525</strain>
        <plasmid evidence="5">prccge525c</plasmid>
    </source>
</reference>
<dbReference type="GO" id="GO:0016740">
    <property type="term" value="F:transferase activity"/>
    <property type="evidence" value="ECO:0007669"/>
    <property type="project" value="UniProtKB-KW"/>
</dbReference>
<dbReference type="KEGG" id="rjg:CCGE525_22830"/>
<evidence type="ECO:0000256" key="2">
    <source>
        <dbReference type="ARBA" id="ARBA00022962"/>
    </source>
</evidence>
<sequence length="298" mass="32025">MCGIVGLFLKDKSLEPQLGALLSSMLVTMTDRGPDSAGIAIYGDGDGDKAKITVQSASPKKDFAGLETELMRALDSYLSIEVKSTHAVITLPRNRLDDGRAAIAELRPDVRIMSSGDAIEIYKETGLPKDVVSRFSVTAMAGTHGIGHTRMATESAVTTLGAHPFSTGSDQCLVHNGSLSNHNNLRRELKHQGMTFETENDSEVAAAYLTAEMAKGKNLGEALESAVDDLDGFFTFVVGTKSGFGVVRDAIACKPAVMAETDRYVAFGSEYRALVSLPGIEAARVWEPEPATVYFWER</sequence>
<dbReference type="EMBL" id="CP032695">
    <property type="protein sequence ID" value="AYG61725.1"/>
    <property type="molecule type" value="Genomic_DNA"/>
</dbReference>
<evidence type="ECO:0000313" key="5">
    <source>
        <dbReference type="Proteomes" id="UP000282195"/>
    </source>
</evidence>
<dbReference type="Gene3D" id="3.60.20.10">
    <property type="entry name" value="Glutamine Phosphoribosylpyrophosphate, subunit 1, domain 1"/>
    <property type="match status" value="1"/>
</dbReference>
<feature type="domain" description="Glutamine amidotransferase type-2" evidence="3">
    <location>
        <begin position="2"/>
        <end position="298"/>
    </location>
</feature>
<evidence type="ECO:0000313" key="4">
    <source>
        <dbReference type="EMBL" id="AYG61725.1"/>
    </source>
</evidence>
<dbReference type="PANTHER" id="PTHR11907">
    <property type="entry name" value="AMIDOPHOSPHORIBOSYLTRANSFERASE"/>
    <property type="match status" value="1"/>
</dbReference>
<organism evidence="4 5">
    <name type="scientific">Rhizobium jaguaris</name>
    <dbReference type="NCBI Taxonomy" id="1312183"/>
    <lineage>
        <taxon>Bacteria</taxon>
        <taxon>Pseudomonadati</taxon>
        <taxon>Pseudomonadota</taxon>
        <taxon>Alphaproteobacteria</taxon>
        <taxon>Hyphomicrobiales</taxon>
        <taxon>Rhizobiaceae</taxon>
        <taxon>Rhizobium/Agrobacterium group</taxon>
        <taxon>Rhizobium</taxon>
    </lineage>
</organism>
<evidence type="ECO:0000256" key="1">
    <source>
        <dbReference type="ARBA" id="ARBA00022679"/>
    </source>
</evidence>
<dbReference type="OrthoDB" id="9763290at2"/>
<dbReference type="Proteomes" id="UP000282195">
    <property type="component" value="Plasmid pRCCGE525c"/>
</dbReference>
<dbReference type="Pfam" id="PF13522">
    <property type="entry name" value="GATase_6"/>
    <property type="match status" value="1"/>
</dbReference>
<keyword evidence="2 4" id="KW-0315">Glutamine amidotransferase</keyword>
<protein>
    <submittedName>
        <fullName evidence="4">Glutamine amidotransferase</fullName>
    </submittedName>
</protein>
<geneLocation type="plasmid" evidence="5">
    <name>prccge525c</name>
</geneLocation>
<dbReference type="InterPro" id="IPR017932">
    <property type="entry name" value="GATase_2_dom"/>
</dbReference>
<accession>A0A387FWW8</accession>
<dbReference type="CDD" id="cd01907">
    <property type="entry name" value="GlxB"/>
    <property type="match status" value="1"/>
</dbReference>
<proteinExistence type="predicted"/>
<keyword evidence="5" id="KW-1185">Reference proteome</keyword>
<keyword evidence="1 4" id="KW-0808">Transferase</keyword>
<dbReference type="RefSeq" id="WP_120706666.1">
    <property type="nucleotide sequence ID" value="NZ_CP032695.1"/>
</dbReference>
<keyword evidence="4" id="KW-0614">Plasmid</keyword>
<name>A0A387FWW8_9HYPH</name>
<dbReference type="AlphaFoldDB" id="A0A387FWW8"/>